<comment type="pathway">
    <text evidence="7">Porphyrin-containing compound metabolism; siroheme biosynthesis; precorrin-2 from uroporphyrinogen III: step 1/1.</text>
</comment>
<dbReference type="PROSITE" id="PS00839">
    <property type="entry name" value="SUMT_1"/>
    <property type="match status" value="1"/>
</dbReference>
<comment type="caution">
    <text evidence="10">The sequence shown here is derived from an EMBL/GenBank/DDBJ whole genome shotgun (WGS) entry which is preliminary data.</text>
</comment>
<proteinExistence type="inferred from homology"/>
<evidence type="ECO:0000256" key="1">
    <source>
        <dbReference type="ARBA" id="ARBA00005879"/>
    </source>
</evidence>
<evidence type="ECO:0000256" key="5">
    <source>
        <dbReference type="ARBA" id="ARBA00022691"/>
    </source>
</evidence>
<dbReference type="InterPro" id="IPR050161">
    <property type="entry name" value="Siro_Cobalamin_biosynth"/>
</dbReference>
<name>A0ABT3CXD8_9BACT</name>
<comment type="similarity">
    <text evidence="1 8">Belongs to the precorrin methyltransferase family.</text>
</comment>
<organism evidence="10 11">
    <name type="scientific">Reichenbachiella ulvae</name>
    <dbReference type="NCBI Taxonomy" id="2980104"/>
    <lineage>
        <taxon>Bacteria</taxon>
        <taxon>Pseudomonadati</taxon>
        <taxon>Bacteroidota</taxon>
        <taxon>Cytophagia</taxon>
        <taxon>Cytophagales</taxon>
        <taxon>Reichenbachiellaceae</taxon>
        <taxon>Reichenbachiella</taxon>
    </lineage>
</organism>
<evidence type="ECO:0000259" key="9">
    <source>
        <dbReference type="Pfam" id="PF00590"/>
    </source>
</evidence>
<evidence type="ECO:0000313" key="10">
    <source>
        <dbReference type="EMBL" id="MCV9388246.1"/>
    </source>
</evidence>
<feature type="domain" description="Tetrapyrrole methylase" evidence="9">
    <location>
        <begin position="6"/>
        <end position="215"/>
    </location>
</feature>
<keyword evidence="3 8" id="KW-0489">Methyltransferase</keyword>
<evidence type="ECO:0000256" key="4">
    <source>
        <dbReference type="ARBA" id="ARBA00022679"/>
    </source>
</evidence>
<dbReference type="GO" id="GO:0004851">
    <property type="term" value="F:uroporphyrin-III C-methyltransferase activity"/>
    <property type="evidence" value="ECO:0007669"/>
    <property type="project" value="UniProtKB-EC"/>
</dbReference>
<dbReference type="InterPro" id="IPR014777">
    <property type="entry name" value="4pyrrole_Mease_sub1"/>
</dbReference>
<dbReference type="RefSeq" id="WP_264139084.1">
    <property type="nucleotide sequence ID" value="NZ_JAOYOD010000001.1"/>
</dbReference>
<evidence type="ECO:0000256" key="8">
    <source>
        <dbReference type="RuleBase" id="RU003960"/>
    </source>
</evidence>
<accession>A0ABT3CXD8</accession>
<evidence type="ECO:0000256" key="6">
    <source>
        <dbReference type="ARBA" id="ARBA00023244"/>
    </source>
</evidence>
<gene>
    <name evidence="10" type="primary">cobA</name>
    <name evidence="10" type="ORF">N7U62_16305</name>
</gene>
<dbReference type="InterPro" id="IPR000878">
    <property type="entry name" value="4pyrrol_Mease"/>
</dbReference>
<keyword evidence="11" id="KW-1185">Reference proteome</keyword>
<dbReference type="NCBIfam" id="TIGR01469">
    <property type="entry name" value="cobA_cysG_Cterm"/>
    <property type="match status" value="1"/>
</dbReference>
<dbReference type="GO" id="GO:0032259">
    <property type="term" value="P:methylation"/>
    <property type="evidence" value="ECO:0007669"/>
    <property type="project" value="UniProtKB-KW"/>
</dbReference>
<dbReference type="Pfam" id="PF00590">
    <property type="entry name" value="TP_methylase"/>
    <property type="match status" value="1"/>
</dbReference>
<keyword evidence="5" id="KW-0949">S-adenosyl-L-methionine</keyword>
<dbReference type="CDD" id="cd11642">
    <property type="entry name" value="SUMT"/>
    <property type="match status" value="1"/>
</dbReference>
<dbReference type="Gene3D" id="3.30.950.10">
    <property type="entry name" value="Methyltransferase, Cobalt-precorrin-4 Transmethylase, Domain 2"/>
    <property type="match status" value="1"/>
</dbReference>
<dbReference type="Proteomes" id="UP001300692">
    <property type="component" value="Unassembled WGS sequence"/>
</dbReference>
<dbReference type="PROSITE" id="PS00840">
    <property type="entry name" value="SUMT_2"/>
    <property type="match status" value="1"/>
</dbReference>
<protein>
    <recommendedName>
        <fullName evidence="2">uroporphyrinogen-III C-methyltransferase</fullName>
        <ecNumber evidence="2">2.1.1.107</ecNumber>
    </recommendedName>
</protein>
<keyword evidence="4 8" id="KW-0808">Transferase</keyword>
<dbReference type="InterPro" id="IPR035996">
    <property type="entry name" value="4pyrrol_Methylase_sf"/>
</dbReference>
<evidence type="ECO:0000313" key="11">
    <source>
        <dbReference type="Proteomes" id="UP001300692"/>
    </source>
</evidence>
<dbReference type="InterPro" id="IPR003043">
    <property type="entry name" value="Uropor_MeTrfase_CS"/>
</dbReference>
<reference evidence="10 11" key="1">
    <citation type="submission" date="2022-10" db="EMBL/GenBank/DDBJ databases">
        <title>Comparative genomics and taxonomic characterization of three novel marine species of genus Reichenbachiella exhibiting antioxidant and polysaccharide degradation activities.</title>
        <authorList>
            <person name="Muhammad N."/>
            <person name="Lee Y.-J."/>
            <person name="Ko J."/>
            <person name="Kim S.-G."/>
        </authorList>
    </citation>
    <scope>NUCLEOTIDE SEQUENCE [LARGE SCALE GENOMIC DNA]</scope>
    <source>
        <strain evidence="10 11">ABR2-5</strain>
    </source>
</reference>
<dbReference type="EMBL" id="JAOYOD010000001">
    <property type="protein sequence ID" value="MCV9388246.1"/>
    <property type="molecule type" value="Genomic_DNA"/>
</dbReference>
<keyword evidence="6" id="KW-0627">Porphyrin biosynthesis</keyword>
<dbReference type="PANTHER" id="PTHR45790:SF3">
    <property type="entry name" value="S-ADENOSYL-L-METHIONINE-DEPENDENT UROPORPHYRINOGEN III METHYLTRANSFERASE, CHLOROPLASTIC"/>
    <property type="match status" value="1"/>
</dbReference>
<dbReference type="InterPro" id="IPR006366">
    <property type="entry name" value="CobA/CysG_C"/>
</dbReference>
<dbReference type="Gene3D" id="3.40.1010.10">
    <property type="entry name" value="Cobalt-precorrin-4 Transmethylase, Domain 1"/>
    <property type="match status" value="1"/>
</dbReference>
<dbReference type="InterPro" id="IPR014776">
    <property type="entry name" value="4pyrrole_Mease_sub2"/>
</dbReference>
<dbReference type="EC" id="2.1.1.107" evidence="2"/>
<evidence type="ECO:0000256" key="2">
    <source>
        <dbReference type="ARBA" id="ARBA00012162"/>
    </source>
</evidence>
<dbReference type="NCBIfam" id="NF004790">
    <property type="entry name" value="PRK06136.1"/>
    <property type="match status" value="1"/>
</dbReference>
<sequence>MTKKAKLTLVGAGPGDPELITLKGIRALEEADVVLYDALANEELLDYCKPEAIKTFVGKRAGCHVYQQDKINETIVSEAKKHGHVVRLKGGDPYVFGRGHEELQFAEAHGVDVEIVPGVTSAISVPALNQIPLTRRGINESFWVMTAVKSDGSLAADIELATQSTATVVILMGMKKLGKILDVFKKHGQEDTPAAVIQNGSREDEKIVIGKVSNLSQLVLDHQLTSPAIIVIGKTVALGEEKLKKNIQQMDPKPE</sequence>
<evidence type="ECO:0000256" key="7">
    <source>
        <dbReference type="ARBA" id="ARBA00025705"/>
    </source>
</evidence>
<evidence type="ECO:0000256" key="3">
    <source>
        <dbReference type="ARBA" id="ARBA00022603"/>
    </source>
</evidence>
<dbReference type="SUPFAM" id="SSF53790">
    <property type="entry name" value="Tetrapyrrole methylase"/>
    <property type="match status" value="1"/>
</dbReference>
<dbReference type="PANTHER" id="PTHR45790">
    <property type="entry name" value="SIROHEME SYNTHASE-RELATED"/>
    <property type="match status" value="1"/>
</dbReference>